<keyword evidence="2" id="KW-1185">Reference proteome</keyword>
<sequence length="134" mass="15037">MSLIRPSERLARLACHGQCRPDPERRVHHDRLLQVESDPDAMVDLFETAVTWAELEYSPQTTIPPHEWLDFAERHRWHDADRMLWIFGLATDMALRGASAAGREPAVLGLAAGSGICPTLDPVEPRRHLRVAGA</sequence>
<proteinExistence type="predicted"/>
<comment type="caution">
    <text evidence="1">The sequence shown here is derived from an EMBL/GenBank/DDBJ whole genome shotgun (WGS) entry which is preliminary data.</text>
</comment>
<accession>A0ABW4EYL6</accession>
<dbReference type="RefSeq" id="WP_344727375.1">
    <property type="nucleotide sequence ID" value="NZ_BAAAUS010000043.1"/>
</dbReference>
<evidence type="ECO:0000313" key="1">
    <source>
        <dbReference type="EMBL" id="MFD1520333.1"/>
    </source>
</evidence>
<reference evidence="2" key="1">
    <citation type="journal article" date="2019" name="Int. J. Syst. Evol. Microbiol.">
        <title>The Global Catalogue of Microorganisms (GCM) 10K type strain sequencing project: providing services to taxonomists for standard genome sequencing and annotation.</title>
        <authorList>
            <consortium name="The Broad Institute Genomics Platform"/>
            <consortium name="The Broad Institute Genome Sequencing Center for Infectious Disease"/>
            <person name="Wu L."/>
            <person name="Ma J."/>
        </authorList>
    </citation>
    <scope>NUCLEOTIDE SEQUENCE [LARGE SCALE GENOMIC DNA]</scope>
    <source>
        <strain evidence="2">CCM 7043</strain>
    </source>
</reference>
<protein>
    <submittedName>
        <fullName evidence="1">Uncharacterized protein</fullName>
    </submittedName>
</protein>
<name>A0ABW4EYL6_9PSEU</name>
<dbReference type="EMBL" id="JBHUCO010000024">
    <property type="protein sequence ID" value="MFD1520333.1"/>
    <property type="molecule type" value="Genomic_DNA"/>
</dbReference>
<gene>
    <name evidence="1" type="ORF">ACFSJD_22760</name>
</gene>
<dbReference type="Proteomes" id="UP001597114">
    <property type="component" value="Unassembled WGS sequence"/>
</dbReference>
<evidence type="ECO:0000313" key="2">
    <source>
        <dbReference type="Proteomes" id="UP001597114"/>
    </source>
</evidence>
<organism evidence="1 2">
    <name type="scientific">Pseudonocardia yunnanensis</name>
    <dbReference type="NCBI Taxonomy" id="58107"/>
    <lineage>
        <taxon>Bacteria</taxon>
        <taxon>Bacillati</taxon>
        <taxon>Actinomycetota</taxon>
        <taxon>Actinomycetes</taxon>
        <taxon>Pseudonocardiales</taxon>
        <taxon>Pseudonocardiaceae</taxon>
        <taxon>Pseudonocardia</taxon>
    </lineage>
</organism>